<dbReference type="EMBL" id="UGGU01000003">
    <property type="protein sequence ID" value="STO31231.1"/>
    <property type="molecule type" value="Genomic_DNA"/>
</dbReference>
<evidence type="ECO:0000256" key="1">
    <source>
        <dbReference type="SAM" id="SignalP"/>
    </source>
</evidence>
<dbReference type="RefSeq" id="WP_115269346.1">
    <property type="nucleotide sequence ID" value="NZ_UGGU01000003.1"/>
</dbReference>
<evidence type="ECO:0000313" key="2">
    <source>
        <dbReference type="EMBL" id="STO31231.1"/>
    </source>
</evidence>
<sequence>MKKVLALLTLAIGLGACSGEQTTYINIGTGGTAGTYYPLGGAFAEIWNSNIKGVNATAESTGASVANVNMLEKGDIDVAIIQNDVASYAENGVELFDRKIETIRGMATLYSEPIQCITTDSSINSIEDLKGKKVAIGAIGSGVYCNAVQILEAAGIGEKDYKPQYLSFAEAATGLRDRQIDAAFLVAGVPTSAIVDLATQRNVKVVNIDKELATKLKNKYSYYTDYTIKGGTYSTQKEDAQTLTVQSMLVVSSKLSEDMVYNMLKSMYANTDRIKTAHKVGEFIKEDTGLEGMSIKLHPGAEKYFSEKGIK</sequence>
<dbReference type="Pfam" id="PF16868">
    <property type="entry name" value="NMT1_3"/>
    <property type="match status" value="1"/>
</dbReference>
<feature type="signal peptide" evidence="1">
    <location>
        <begin position="1"/>
        <end position="18"/>
    </location>
</feature>
<reference evidence="2 3" key="1">
    <citation type="submission" date="2018-06" db="EMBL/GenBank/DDBJ databases">
        <authorList>
            <consortium name="Pathogen Informatics"/>
            <person name="Doyle S."/>
        </authorList>
    </citation>
    <scope>NUCLEOTIDE SEQUENCE [LARGE SCALE GENOMIC DNA]</scope>
    <source>
        <strain evidence="2 3">NCTC10723</strain>
    </source>
</reference>
<feature type="chain" id="PRO_5017019492" evidence="1">
    <location>
        <begin position="19"/>
        <end position="311"/>
    </location>
</feature>
<dbReference type="InterPro" id="IPR011852">
    <property type="entry name" value="TRAP_TAXI"/>
</dbReference>
<dbReference type="CDD" id="cd13567">
    <property type="entry name" value="PBP2_TtGluBP"/>
    <property type="match status" value="1"/>
</dbReference>
<dbReference type="Proteomes" id="UP000255328">
    <property type="component" value="Unassembled WGS sequence"/>
</dbReference>
<evidence type="ECO:0000313" key="3">
    <source>
        <dbReference type="Proteomes" id="UP000255328"/>
    </source>
</evidence>
<keyword evidence="3" id="KW-1185">Reference proteome</keyword>
<dbReference type="PANTHER" id="PTHR42941">
    <property type="entry name" value="SLL1037 PROTEIN"/>
    <property type="match status" value="1"/>
</dbReference>
<dbReference type="PROSITE" id="PS51257">
    <property type="entry name" value="PROKAR_LIPOPROTEIN"/>
    <property type="match status" value="1"/>
</dbReference>
<dbReference type="PANTHER" id="PTHR42941:SF1">
    <property type="entry name" value="SLL1037 PROTEIN"/>
    <property type="match status" value="1"/>
</dbReference>
<proteinExistence type="predicted"/>
<dbReference type="Gene3D" id="3.40.190.10">
    <property type="entry name" value="Periplasmic binding protein-like II"/>
    <property type="match status" value="2"/>
</dbReference>
<gene>
    <name evidence="2" type="ORF">NCTC10723_00676</name>
</gene>
<keyword evidence="1" id="KW-0732">Signal</keyword>
<dbReference type="NCBIfam" id="TIGR02122">
    <property type="entry name" value="TRAP_TAXI"/>
    <property type="match status" value="1"/>
</dbReference>
<dbReference type="SUPFAM" id="SSF53850">
    <property type="entry name" value="Periplasmic binding protein-like II"/>
    <property type="match status" value="1"/>
</dbReference>
<accession>A0A377GXE1</accession>
<dbReference type="OrthoDB" id="7976602at2"/>
<dbReference type="AlphaFoldDB" id="A0A377GXE1"/>
<organism evidence="2 3">
    <name type="scientific">Fusobacterium necrogenes</name>
    <dbReference type="NCBI Taxonomy" id="858"/>
    <lineage>
        <taxon>Bacteria</taxon>
        <taxon>Fusobacteriati</taxon>
        <taxon>Fusobacteriota</taxon>
        <taxon>Fusobacteriia</taxon>
        <taxon>Fusobacteriales</taxon>
        <taxon>Fusobacteriaceae</taxon>
        <taxon>Fusobacterium</taxon>
    </lineage>
</organism>
<name>A0A377GXE1_9FUSO</name>
<protein>
    <submittedName>
        <fullName evidence="2">Alkanesulfonate transporter substrate-binding subunit</fullName>
    </submittedName>
</protein>